<reference evidence="2" key="1">
    <citation type="journal article" date="2020" name="Ecol. Evol.">
        <title>Genome structure and content of the rice root-knot nematode (Meloidogyne graminicola).</title>
        <authorList>
            <person name="Phan N.T."/>
            <person name="Danchin E.G.J."/>
            <person name="Klopp C."/>
            <person name="Perfus-Barbeoch L."/>
            <person name="Kozlowski D.K."/>
            <person name="Koutsovoulos G.D."/>
            <person name="Lopez-Roques C."/>
            <person name="Bouchez O."/>
            <person name="Zahm M."/>
            <person name="Besnard G."/>
            <person name="Bellafiore S."/>
        </authorList>
    </citation>
    <scope>NUCLEOTIDE SEQUENCE</scope>
    <source>
        <strain evidence="2">VN-18</strain>
    </source>
</reference>
<dbReference type="EMBL" id="JABEBT010000007">
    <property type="protein sequence ID" value="KAF7639100.1"/>
    <property type="molecule type" value="Genomic_DNA"/>
</dbReference>
<dbReference type="Proteomes" id="UP000605970">
    <property type="component" value="Unassembled WGS sequence"/>
</dbReference>
<feature type="compositionally biased region" description="Basic and acidic residues" evidence="1">
    <location>
        <begin position="286"/>
        <end position="297"/>
    </location>
</feature>
<sequence length="314" mass="35381">MDFLKELMVVVILVRQNPYIVTVRDPYVMKKLRIPNYLNQLQGQLLCANYQASSETIVNGCVCTEPSGNCNQRNKTWNHQMQQVLSRREDELNFCYSLHARNDDEPITENVYKKSSTCEGHFCFASLSTREMVVETEPLKDGISSNSFIGVSKQRFELLAGCLKVDDDNAQELSNTPTAETSDGTPIEFIGEVLVNIEIGPWKSDGMIPLLVAWDCPADMLIGNDLITVREFLNLLDPLSSEEKFISVVVNDPRTNKQVGKETWKKGNKETFMPGGLVTRHVEVVGGRKDSSEENRRKTSSNFNDETDEDILSS</sequence>
<evidence type="ECO:0000256" key="1">
    <source>
        <dbReference type="SAM" id="MobiDB-lite"/>
    </source>
</evidence>
<dbReference type="AlphaFoldDB" id="A0A8T0A0M8"/>
<comment type="caution">
    <text evidence="2">The sequence shown here is derived from an EMBL/GenBank/DDBJ whole genome shotgun (WGS) entry which is preliminary data.</text>
</comment>
<evidence type="ECO:0000313" key="2">
    <source>
        <dbReference type="EMBL" id="KAF7639100.1"/>
    </source>
</evidence>
<feature type="region of interest" description="Disordered" evidence="1">
    <location>
        <begin position="286"/>
        <end position="314"/>
    </location>
</feature>
<accession>A0A8T0A0M8</accession>
<proteinExistence type="predicted"/>
<name>A0A8T0A0M8_9BILA</name>
<evidence type="ECO:0000313" key="3">
    <source>
        <dbReference type="Proteomes" id="UP000605970"/>
    </source>
</evidence>
<feature type="compositionally biased region" description="Acidic residues" evidence="1">
    <location>
        <begin position="305"/>
        <end position="314"/>
    </location>
</feature>
<keyword evidence="3" id="KW-1185">Reference proteome</keyword>
<dbReference type="OrthoDB" id="5843211at2759"/>
<gene>
    <name evidence="2" type="ORF">Mgra_00001332</name>
</gene>
<protein>
    <submittedName>
        <fullName evidence="2">Uncharacterized protein</fullName>
    </submittedName>
</protein>
<organism evidence="2 3">
    <name type="scientific">Meloidogyne graminicola</name>
    <dbReference type="NCBI Taxonomy" id="189291"/>
    <lineage>
        <taxon>Eukaryota</taxon>
        <taxon>Metazoa</taxon>
        <taxon>Ecdysozoa</taxon>
        <taxon>Nematoda</taxon>
        <taxon>Chromadorea</taxon>
        <taxon>Rhabditida</taxon>
        <taxon>Tylenchina</taxon>
        <taxon>Tylenchomorpha</taxon>
        <taxon>Tylenchoidea</taxon>
        <taxon>Meloidogynidae</taxon>
        <taxon>Meloidogyninae</taxon>
        <taxon>Meloidogyne</taxon>
    </lineage>
</organism>